<dbReference type="SUPFAM" id="SSF51735">
    <property type="entry name" value="NAD(P)-binding Rossmann-fold domains"/>
    <property type="match status" value="1"/>
</dbReference>
<dbReference type="EMBL" id="FNDN01000002">
    <property type="protein sequence ID" value="SDH59789.1"/>
    <property type="molecule type" value="Genomic_DNA"/>
</dbReference>
<evidence type="ECO:0000256" key="1">
    <source>
        <dbReference type="ARBA" id="ARBA00023002"/>
    </source>
</evidence>
<dbReference type="OrthoDB" id="4324715at2"/>
<dbReference type="AlphaFoldDB" id="A0A1G8DQQ9"/>
<keyword evidence="1" id="KW-0560">Oxidoreductase</keyword>
<evidence type="ECO:0000313" key="5">
    <source>
        <dbReference type="Proteomes" id="UP000183263"/>
    </source>
</evidence>
<keyword evidence="5" id="KW-1185">Reference proteome</keyword>
<dbReference type="InterPro" id="IPR006140">
    <property type="entry name" value="D-isomer_DH_NAD-bd"/>
</dbReference>
<dbReference type="PANTHER" id="PTHR43333">
    <property type="entry name" value="2-HACID_DH_C DOMAIN-CONTAINING PROTEIN"/>
    <property type="match status" value="1"/>
</dbReference>
<feature type="domain" description="D-isomer specific 2-hydroxyacid dehydrogenase NAD-binding" evidence="3">
    <location>
        <begin position="117"/>
        <end position="279"/>
    </location>
</feature>
<reference evidence="4 5" key="1">
    <citation type="submission" date="2016-10" db="EMBL/GenBank/DDBJ databases">
        <authorList>
            <person name="de Groot N.N."/>
        </authorList>
    </citation>
    <scope>NUCLEOTIDE SEQUENCE [LARGE SCALE GENOMIC DNA]</scope>
    <source>
        <strain evidence="4 5">DSM 44892</strain>
    </source>
</reference>
<sequence length="317" mass="32457">MPASHGAPTRRHVAVAIGPDADPDLGDAVRRGGGTVVPLAQAQALIWASGPGDFPTSLPDSVEWVQLPSAGVEAWFAAGLVPRESAVVWTSAAGVYSASVAEHALTLLLAGIRALPTHLGATSWARAEAASARVDTLRSRTVAVIGAGGIGRALIPMLGALGADVLAVNRSGRPVPGAVSTFPTAQIGAVWAHADHVVLSAPATAATYHLVGPRELAQLGQSSWVVNVARGSLVDTQALVTALRENRIGGAALDVTDPEPLPDDHPLWTLPNVIITPHEANPPGLMRRAYAAHVSANVARFAEGAALDSVIDTVAGY</sequence>
<proteinExistence type="predicted"/>
<dbReference type="CDD" id="cd12159">
    <property type="entry name" value="2-Hacid_dh_2"/>
    <property type="match status" value="1"/>
</dbReference>
<gene>
    <name evidence="4" type="ORF">SAMN05444695_102371</name>
</gene>
<name>A0A1G8DQQ9_9NOCA</name>
<keyword evidence="2" id="KW-0520">NAD</keyword>
<accession>A0A1G8DQQ9</accession>
<dbReference type="PANTHER" id="PTHR43333:SF1">
    <property type="entry name" value="D-ISOMER SPECIFIC 2-HYDROXYACID DEHYDROGENASE NAD-BINDING DOMAIN-CONTAINING PROTEIN"/>
    <property type="match status" value="1"/>
</dbReference>
<evidence type="ECO:0000313" key="4">
    <source>
        <dbReference type="EMBL" id="SDH59789.1"/>
    </source>
</evidence>
<organism evidence="4 5">
    <name type="scientific">Rhodococcus triatomae</name>
    <dbReference type="NCBI Taxonomy" id="300028"/>
    <lineage>
        <taxon>Bacteria</taxon>
        <taxon>Bacillati</taxon>
        <taxon>Actinomycetota</taxon>
        <taxon>Actinomycetes</taxon>
        <taxon>Mycobacteriales</taxon>
        <taxon>Nocardiaceae</taxon>
        <taxon>Rhodococcus</taxon>
    </lineage>
</organism>
<evidence type="ECO:0000256" key="2">
    <source>
        <dbReference type="ARBA" id="ARBA00023027"/>
    </source>
</evidence>
<dbReference type="Pfam" id="PF02826">
    <property type="entry name" value="2-Hacid_dh_C"/>
    <property type="match status" value="1"/>
</dbReference>
<dbReference type="InterPro" id="IPR036291">
    <property type="entry name" value="NAD(P)-bd_dom_sf"/>
</dbReference>
<dbReference type="Proteomes" id="UP000183263">
    <property type="component" value="Unassembled WGS sequence"/>
</dbReference>
<dbReference type="Gene3D" id="3.40.50.720">
    <property type="entry name" value="NAD(P)-binding Rossmann-like Domain"/>
    <property type="match status" value="2"/>
</dbReference>
<dbReference type="RefSeq" id="WP_072737600.1">
    <property type="nucleotide sequence ID" value="NZ_CP048813.1"/>
</dbReference>
<protein>
    <submittedName>
        <fullName evidence="4">Phosphoglycerate dehydrogenase</fullName>
    </submittedName>
</protein>
<dbReference type="GO" id="GO:0016491">
    <property type="term" value="F:oxidoreductase activity"/>
    <property type="evidence" value="ECO:0007669"/>
    <property type="project" value="UniProtKB-KW"/>
</dbReference>
<evidence type="ECO:0000259" key="3">
    <source>
        <dbReference type="Pfam" id="PF02826"/>
    </source>
</evidence>
<dbReference type="GO" id="GO:0051287">
    <property type="term" value="F:NAD binding"/>
    <property type="evidence" value="ECO:0007669"/>
    <property type="project" value="InterPro"/>
</dbReference>